<feature type="domain" description="Heterokaryon incompatibility" evidence="1">
    <location>
        <begin position="25"/>
        <end position="117"/>
    </location>
</feature>
<dbReference type="PANTHER" id="PTHR10622:SF11">
    <property type="entry name" value="HET-DOMAIN-CONTAINING PROTEIN"/>
    <property type="match status" value="1"/>
</dbReference>
<dbReference type="PANTHER" id="PTHR10622">
    <property type="entry name" value="HET DOMAIN-CONTAINING PROTEIN"/>
    <property type="match status" value="1"/>
</dbReference>
<comment type="caution">
    <text evidence="2">The sequence shown here is derived from an EMBL/GenBank/DDBJ whole genome shotgun (WGS) entry which is preliminary data.</text>
</comment>
<sequence>MRLLERTNTGTIRLTKFLIKDIPPYAILSHTWSDKEEEEVSFKDLTDGGADSKHGFNKIRFCADQASRDGLRFFWVDTCCIDKSSSAELQEAINFMLKWYCDAAKCYVYLADVSTHMPNVDGNPTWKQAFLQC</sequence>
<dbReference type="InterPro" id="IPR010730">
    <property type="entry name" value="HET"/>
</dbReference>
<organism evidence="2 3">
    <name type="scientific">Podospora fimiseda</name>
    <dbReference type="NCBI Taxonomy" id="252190"/>
    <lineage>
        <taxon>Eukaryota</taxon>
        <taxon>Fungi</taxon>
        <taxon>Dikarya</taxon>
        <taxon>Ascomycota</taxon>
        <taxon>Pezizomycotina</taxon>
        <taxon>Sordariomycetes</taxon>
        <taxon>Sordariomycetidae</taxon>
        <taxon>Sordariales</taxon>
        <taxon>Podosporaceae</taxon>
        <taxon>Podospora</taxon>
    </lineage>
</organism>
<dbReference type="EMBL" id="MU865468">
    <property type="protein sequence ID" value="KAK4222511.1"/>
    <property type="molecule type" value="Genomic_DNA"/>
</dbReference>
<evidence type="ECO:0000313" key="3">
    <source>
        <dbReference type="Proteomes" id="UP001301958"/>
    </source>
</evidence>
<dbReference type="Proteomes" id="UP001301958">
    <property type="component" value="Unassembled WGS sequence"/>
</dbReference>
<keyword evidence="3" id="KW-1185">Reference proteome</keyword>
<accession>A0AAN6YR06</accession>
<reference evidence="2" key="1">
    <citation type="journal article" date="2023" name="Mol. Phylogenet. Evol.">
        <title>Genome-scale phylogeny and comparative genomics of the fungal order Sordariales.</title>
        <authorList>
            <person name="Hensen N."/>
            <person name="Bonometti L."/>
            <person name="Westerberg I."/>
            <person name="Brannstrom I.O."/>
            <person name="Guillou S."/>
            <person name="Cros-Aarteil S."/>
            <person name="Calhoun S."/>
            <person name="Haridas S."/>
            <person name="Kuo A."/>
            <person name="Mondo S."/>
            <person name="Pangilinan J."/>
            <person name="Riley R."/>
            <person name="LaButti K."/>
            <person name="Andreopoulos B."/>
            <person name="Lipzen A."/>
            <person name="Chen C."/>
            <person name="Yan M."/>
            <person name="Daum C."/>
            <person name="Ng V."/>
            <person name="Clum A."/>
            <person name="Steindorff A."/>
            <person name="Ohm R.A."/>
            <person name="Martin F."/>
            <person name="Silar P."/>
            <person name="Natvig D.O."/>
            <person name="Lalanne C."/>
            <person name="Gautier V."/>
            <person name="Ament-Velasquez S.L."/>
            <person name="Kruys A."/>
            <person name="Hutchinson M.I."/>
            <person name="Powell A.J."/>
            <person name="Barry K."/>
            <person name="Miller A.N."/>
            <person name="Grigoriev I.V."/>
            <person name="Debuchy R."/>
            <person name="Gladieux P."/>
            <person name="Hiltunen Thoren M."/>
            <person name="Johannesson H."/>
        </authorList>
    </citation>
    <scope>NUCLEOTIDE SEQUENCE</scope>
    <source>
        <strain evidence="2">CBS 990.96</strain>
    </source>
</reference>
<name>A0AAN6YR06_9PEZI</name>
<dbReference type="AlphaFoldDB" id="A0AAN6YR06"/>
<gene>
    <name evidence="2" type="ORF">QBC38DRAFT_81083</name>
</gene>
<evidence type="ECO:0000259" key="1">
    <source>
        <dbReference type="Pfam" id="PF06985"/>
    </source>
</evidence>
<evidence type="ECO:0000313" key="2">
    <source>
        <dbReference type="EMBL" id="KAK4222511.1"/>
    </source>
</evidence>
<dbReference type="Pfam" id="PF06985">
    <property type="entry name" value="HET"/>
    <property type="match status" value="1"/>
</dbReference>
<protein>
    <submittedName>
        <fullName evidence="2">Heterokaryon incompatibility protein-domain-containing protein</fullName>
    </submittedName>
</protein>
<reference evidence="2" key="2">
    <citation type="submission" date="2023-05" db="EMBL/GenBank/DDBJ databases">
        <authorList>
            <consortium name="Lawrence Berkeley National Laboratory"/>
            <person name="Steindorff A."/>
            <person name="Hensen N."/>
            <person name="Bonometti L."/>
            <person name="Westerberg I."/>
            <person name="Brannstrom I.O."/>
            <person name="Guillou S."/>
            <person name="Cros-Aarteil S."/>
            <person name="Calhoun S."/>
            <person name="Haridas S."/>
            <person name="Kuo A."/>
            <person name="Mondo S."/>
            <person name="Pangilinan J."/>
            <person name="Riley R."/>
            <person name="Labutti K."/>
            <person name="Andreopoulos B."/>
            <person name="Lipzen A."/>
            <person name="Chen C."/>
            <person name="Yanf M."/>
            <person name="Daum C."/>
            <person name="Ng V."/>
            <person name="Clum A."/>
            <person name="Ohm R."/>
            <person name="Martin F."/>
            <person name="Silar P."/>
            <person name="Natvig D."/>
            <person name="Lalanne C."/>
            <person name="Gautier V."/>
            <person name="Ament-Velasquez S.L."/>
            <person name="Kruys A."/>
            <person name="Hutchinson M.I."/>
            <person name="Powell A.J."/>
            <person name="Barry K."/>
            <person name="Miller A.N."/>
            <person name="Grigoriev I.V."/>
            <person name="Debuchy R."/>
            <person name="Gladieux P."/>
            <person name="Thoren M.H."/>
            <person name="Johannesson H."/>
        </authorList>
    </citation>
    <scope>NUCLEOTIDE SEQUENCE</scope>
    <source>
        <strain evidence="2">CBS 990.96</strain>
    </source>
</reference>
<proteinExistence type="predicted"/>